<dbReference type="PROSITE" id="PS51379">
    <property type="entry name" value="4FE4S_FER_2"/>
    <property type="match status" value="1"/>
</dbReference>
<dbReference type="Proteomes" id="UP000811545">
    <property type="component" value="Unassembled WGS sequence"/>
</dbReference>
<dbReference type="InterPro" id="IPR017896">
    <property type="entry name" value="4Fe4S_Fe-S-bd"/>
</dbReference>
<dbReference type="Gene3D" id="1.20.1270.30">
    <property type="match status" value="1"/>
</dbReference>
<keyword evidence="4" id="KW-0677">Repeat</keyword>
<dbReference type="PANTHER" id="PTHR30109:SF6">
    <property type="entry name" value="ACETYL-COA DECARBONYLASE_SYNTHASE COMPLEX SUBUNIT ALPHA"/>
    <property type="match status" value="1"/>
</dbReference>
<dbReference type="EMBL" id="QLTW01000031">
    <property type="protein sequence ID" value="MBT9144908.1"/>
    <property type="molecule type" value="Genomic_DNA"/>
</dbReference>
<keyword evidence="1" id="KW-0004">4Fe-4S</keyword>
<feature type="domain" description="4Fe-4S ferredoxin-type" evidence="8">
    <location>
        <begin position="418"/>
        <end position="447"/>
    </location>
</feature>
<reference evidence="9 10" key="1">
    <citation type="journal article" date="2021" name="bioRxiv">
        <title>Unique metabolic strategies in Hadean analogues reveal hints for primordial physiology.</title>
        <authorList>
            <person name="Nobu M.K."/>
            <person name="Nakai R."/>
            <person name="Tamazawa S."/>
            <person name="Mori H."/>
            <person name="Toyoda A."/>
            <person name="Ijiri A."/>
            <person name="Suzuki S."/>
            <person name="Kurokawa K."/>
            <person name="Kamagata Y."/>
            <person name="Tamaki H."/>
        </authorList>
    </citation>
    <scope>NUCLEOTIDE SEQUENCE [LARGE SCALE GENOMIC DNA]</scope>
    <source>
        <strain evidence="9">BS525</strain>
    </source>
</reference>
<dbReference type="AlphaFoldDB" id="A0A9E2BG15"/>
<evidence type="ECO:0000256" key="7">
    <source>
        <dbReference type="ARBA" id="ARBA00023014"/>
    </source>
</evidence>
<protein>
    <submittedName>
        <fullName evidence="9">Carbon monoxide dehydrogenase</fullName>
        <ecNumber evidence="9">1.2.7.4</ecNumber>
    </submittedName>
</protein>
<dbReference type="InterPro" id="IPR004460">
    <property type="entry name" value="CdhA"/>
</dbReference>
<dbReference type="InterPro" id="IPR017900">
    <property type="entry name" value="4Fe4S_Fe_S_CS"/>
</dbReference>
<dbReference type="GO" id="GO:0016151">
    <property type="term" value="F:nickel cation binding"/>
    <property type="evidence" value="ECO:0007669"/>
    <property type="project" value="InterPro"/>
</dbReference>
<evidence type="ECO:0000256" key="1">
    <source>
        <dbReference type="ARBA" id="ARBA00022485"/>
    </source>
</evidence>
<dbReference type="Gene3D" id="3.40.50.2030">
    <property type="match status" value="2"/>
</dbReference>
<evidence type="ECO:0000313" key="9">
    <source>
        <dbReference type="EMBL" id="MBT9144908.1"/>
    </source>
</evidence>
<dbReference type="NCBIfam" id="TIGR00314">
    <property type="entry name" value="cdhA"/>
    <property type="match status" value="1"/>
</dbReference>
<evidence type="ECO:0000256" key="3">
    <source>
        <dbReference type="ARBA" id="ARBA00022723"/>
    </source>
</evidence>
<keyword evidence="7" id="KW-0411">Iron-sulfur</keyword>
<dbReference type="InterPro" id="IPR016101">
    <property type="entry name" value="CO_DH_a-bundle"/>
</dbReference>
<dbReference type="PANTHER" id="PTHR30109">
    <property type="entry name" value="HYDROXYLAMINE REDUCTASE"/>
    <property type="match status" value="1"/>
</dbReference>
<evidence type="ECO:0000256" key="2">
    <source>
        <dbReference type="ARBA" id="ARBA00022596"/>
    </source>
</evidence>
<dbReference type="GO" id="GO:0051539">
    <property type="term" value="F:4 iron, 4 sulfur cluster binding"/>
    <property type="evidence" value="ECO:0007669"/>
    <property type="project" value="UniProtKB-KW"/>
</dbReference>
<gene>
    <name evidence="9" type="primary">cooS</name>
    <name evidence="9" type="ORF">DDT42_00764</name>
</gene>
<sequence length="766" mass="84329">MSSKKGSENKEIKEVIRYDDTWEPVGYTPMPQITDLRNWDLRLLDTYKPFYAPFCDLCCFCTYGKCDLTGTKKGACGIDIASQQARFVLVSCCMGTAAHAAHGRHLIDYLIDKHGEDYKIDLGQQVDIEAPIIRTVMGLKPQTLGDLRKAIEYVERGLVHAVSATHMGQEGSSLDFESKSLHMGMLDHVALEASDIAQMVGFKFPTSVAETPLVDLGWGSVDKSKPTITCVGHNAVASTVLIDYLRNNNLYDKVEVTGICCTAHDIARYSERGKIIGPLSKQLFFLKTGLADVIITDEQCVRSDIPQLAKEVGSALIATSDKICYGLPEVSKKSVDEIVRMIVDEGKQVLILDSNKVGEVAARVAIEIAPKRKKEILNEEMAQELTKECRNCALCNRVCPNLLDVGTALAETGKGNFELLSRLFDQCIGCGKCEEACPRHIPIIKVMQAGVSWDTYKVRAGRGPVHDVEIRKVGAPIVLGTIPGIVAFVGCSNFPQDIEEIAVMAEEFARRKYIVVLSGCAAMAAGFRKDAEGKTIYEKYPPDFDAGGVLNVGSCVANAHIVGATIKVANIFAKLPIRGNFEVIADYILNRVGACGVAWGAYSQKALAIGTGCNRWGIPVVLGPHASKYRRLYLSDKGDGDWSVIDGREGKVVDTQEPSPEHLAIVIENKERAMVTISKQCIRKNDTPQGRQLKLYHYISLHKNYMGGLPEDLQNFVRNEKDIPIFFKKEVMEHLKAVGWQPRQVLTLPTIIKTYETDVPLDAVIK</sequence>
<comment type="caution">
    <text evidence="9">The sequence shown here is derived from an EMBL/GenBank/DDBJ whole genome shotgun (WGS) entry which is preliminary data.</text>
</comment>
<evidence type="ECO:0000256" key="5">
    <source>
        <dbReference type="ARBA" id="ARBA00023002"/>
    </source>
</evidence>
<organism evidence="9 10">
    <name type="scientific">Psychracetigena formicireducens</name>
    <dbReference type="NCBI Taxonomy" id="2986056"/>
    <lineage>
        <taxon>Bacteria</taxon>
        <taxon>Bacillati</taxon>
        <taxon>Candidatus Lithacetigenota</taxon>
        <taxon>Candidatus Psychracetigena</taxon>
    </lineage>
</organism>
<keyword evidence="6" id="KW-0408">Iron</keyword>
<evidence type="ECO:0000256" key="4">
    <source>
        <dbReference type="ARBA" id="ARBA00022737"/>
    </source>
</evidence>
<evidence type="ECO:0000259" key="8">
    <source>
        <dbReference type="PROSITE" id="PS51379"/>
    </source>
</evidence>
<dbReference type="InterPro" id="IPR004137">
    <property type="entry name" value="HCP/CODH"/>
</dbReference>
<dbReference type="GO" id="GO:0042542">
    <property type="term" value="P:response to hydrogen peroxide"/>
    <property type="evidence" value="ECO:0007669"/>
    <property type="project" value="TreeGrafter"/>
</dbReference>
<dbReference type="Pfam" id="PF00037">
    <property type="entry name" value="Fer4"/>
    <property type="match status" value="1"/>
</dbReference>
<evidence type="ECO:0000256" key="6">
    <source>
        <dbReference type="ARBA" id="ARBA00023004"/>
    </source>
</evidence>
<dbReference type="GO" id="GO:0004601">
    <property type="term" value="F:peroxidase activity"/>
    <property type="evidence" value="ECO:0007669"/>
    <property type="project" value="TreeGrafter"/>
</dbReference>
<dbReference type="GO" id="GO:0043885">
    <property type="term" value="F:anaerobic carbon-monoxide dehydrogenase activity"/>
    <property type="evidence" value="ECO:0007669"/>
    <property type="project" value="UniProtKB-EC"/>
</dbReference>
<accession>A0A9E2BG15</accession>
<dbReference type="EC" id="1.2.7.4" evidence="9"/>
<keyword evidence="2" id="KW-0533">Nickel</keyword>
<dbReference type="GO" id="GO:0006091">
    <property type="term" value="P:generation of precursor metabolites and energy"/>
    <property type="evidence" value="ECO:0007669"/>
    <property type="project" value="InterPro"/>
</dbReference>
<keyword evidence="5 9" id="KW-0560">Oxidoreductase</keyword>
<name>A0A9E2BG15_PSYF1</name>
<dbReference type="Pfam" id="PF03063">
    <property type="entry name" value="Prismane"/>
    <property type="match status" value="2"/>
</dbReference>
<dbReference type="Gene3D" id="3.30.70.20">
    <property type="match status" value="1"/>
</dbReference>
<proteinExistence type="predicted"/>
<dbReference type="InterPro" id="IPR016099">
    <property type="entry name" value="Prismane-like_a/b-sand"/>
</dbReference>
<dbReference type="InterPro" id="IPR011254">
    <property type="entry name" value="Prismane-like_sf"/>
</dbReference>
<dbReference type="SUPFAM" id="SSF56821">
    <property type="entry name" value="Prismane protein-like"/>
    <property type="match status" value="1"/>
</dbReference>
<evidence type="ECO:0000313" key="10">
    <source>
        <dbReference type="Proteomes" id="UP000811545"/>
    </source>
</evidence>
<dbReference type="PROSITE" id="PS00198">
    <property type="entry name" value="4FE4S_FER_1"/>
    <property type="match status" value="2"/>
</dbReference>
<keyword evidence="3" id="KW-0479">Metal-binding</keyword>
<dbReference type="GO" id="GO:0050418">
    <property type="term" value="F:hydroxylamine reductase activity"/>
    <property type="evidence" value="ECO:0007669"/>
    <property type="project" value="TreeGrafter"/>
</dbReference>
<dbReference type="GO" id="GO:0006084">
    <property type="term" value="P:acetyl-CoA metabolic process"/>
    <property type="evidence" value="ECO:0007669"/>
    <property type="project" value="InterPro"/>
</dbReference>